<evidence type="ECO:0000256" key="8">
    <source>
        <dbReference type="SAM" id="MobiDB-lite"/>
    </source>
</evidence>
<keyword evidence="2" id="KW-0699">rRNA-binding</keyword>
<protein>
    <recommendedName>
        <fullName evidence="6">Large ribosomal subunit protein uL3c</fullName>
    </recommendedName>
</protein>
<comment type="caution">
    <text evidence="9">The sequence shown here is derived from an EMBL/GenBank/DDBJ whole genome shotgun (WGS) entry which is preliminary data.</text>
</comment>
<dbReference type="InterPro" id="IPR019926">
    <property type="entry name" value="Ribosomal_uL3_CS"/>
</dbReference>
<dbReference type="GO" id="GO:0005840">
    <property type="term" value="C:ribosome"/>
    <property type="evidence" value="ECO:0007669"/>
    <property type="project" value="UniProtKB-KW"/>
</dbReference>
<name>A0A8S1IU51_9CHLO</name>
<dbReference type="PANTHER" id="PTHR11229:SF16">
    <property type="entry name" value="LARGE RIBOSOMAL SUBUNIT PROTEIN UL3C"/>
    <property type="match status" value="1"/>
</dbReference>
<comment type="similarity">
    <text evidence="1 7">Belongs to the universal ribosomal protein uL3 family.</text>
</comment>
<keyword evidence="3" id="KW-0694">RNA-binding</keyword>
<keyword evidence="10" id="KW-1185">Reference proteome</keyword>
<dbReference type="Gene3D" id="3.30.160.810">
    <property type="match status" value="1"/>
</dbReference>
<dbReference type="FunFam" id="3.30.160.810:FF:000001">
    <property type="entry name" value="50S ribosomal protein L3"/>
    <property type="match status" value="1"/>
</dbReference>
<dbReference type="Gene3D" id="2.40.30.10">
    <property type="entry name" value="Translation factors"/>
    <property type="match status" value="1"/>
</dbReference>
<dbReference type="AlphaFoldDB" id="A0A8S1IU51"/>
<dbReference type="PANTHER" id="PTHR11229">
    <property type="entry name" value="50S RIBOSOMAL PROTEIN L3"/>
    <property type="match status" value="1"/>
</dbReference>
<dbReference type="InterPro" id="IPR019927">
    <property type="entry name" value="Ribosomal_uL3_bac/org-type"/>
</dbReference>
<keyword evidence="4 7" id="KW-0689">Ribosomal protein</keyword>
<sequence>MAGFQPTAPPARALGSAHSAMMASFQNLRLSPAGGRSRAAPGPVVARAPEAGVGMMGTKVAMRTFFTEEGLAYGATIIGFEPGNVVSQVKTKASDGYEAVQVAYRGAKEKSVKAPVRGHLKKHGVEPMKHIREWRLTDPEVVAKYEPGQQLDVNEIFKVGEVVDVAGKTIGKGFQGAIKRWHHKRGLMTHGSKSKREHGSIGGGSATPSRVFPGMKMAGHMGNVRRKMKRLEILEIDPEGEYIVVKGAVPGKRGNVLQISPSKIVGVNC</sequence>
<dbReference type="FunFam" id="2.40.30.10:FF:000065">
    <property type="entry name" value="50S ribosomal protein L3, chloroplastic"/>
    <property type="match status" value="1"/>
</dbReference>
<dbReference type="InterPro" id="IPR009000">
    <property type="entry name" value="Transl_B-barrel_sf"/>
</dbReference>
<organism evidence="9 10">
    <name type="scientific">Ostreobium quekettii</name>
    <dbReference type="NCBI Taxonomy" id="121088"/>
    <lineage>
        <taxon>Eukaryota</taxon>
        <taxon>Viridiplantae</taxon>
        <taxon>Chlorophyta</taxon>
        <taxon>core chlorophytes</taxon>
        <taxon>Ulvophyceae</taxon>
        <taxon>TCBD clade</taxon>
        <taxon>Bryopsidales</taxon>
        <taxon>Ostreobineae</taxon>
        <taxon>Ostreobiaceae</taxon>
        <taxon>Ostreobium</taxon>
    </lineage>
</organism>
<dbReference type="OrthoDB" id="274683at2759"/>
<dbReference type="GO" id="GO:1990904">
    <property type="term" value="C:ribonucleoprotein complex"/>
    <property type="evidence" value="ECO:0007669"/>
    <property type="project" value="UniProtKB-KW"/>
</dbReference>
<gene>
    <name evidence="9" type="ORF">OSTQU699_LOCUS3814</name>
</gene>
<dbReference type="PROSITE" id="PS00474">
    <property type="entry name" value="RIBOSOMAL_L3"/>
    <property type="match status" value="1"/>
</dbReference>
<feature type="region of interest" description="Disordered" evidence="8">
    <location>
        <begin position="185"/>
        <end position="214"/>
    </location>
</feature>
<evidence type="ECO:0000256" key="1">
    <source>
        <dbReference type="ARBA" id="ARBA00006540"/>
    </source>
</evidence>
<dbReference type="NCBIfam" id="TIGR03625">
    <property type="entry name" value="L3_bact"/>
    <property type="match status" value="1"/>
</dbReference>
<proteinExistence type="inferred from homology"/>
<evidence type="ECO:0000256" key="6">
    <source>
        <dbReference type="ARBA" id="ARBA00035213"/>
    </source>
</evidence>
<evidence type="ECO:0000256" key="4">
    <source>
        <dbReference type="ARBA" id="ARBA00022980"/>
    </source>
</evidence>
<dbReference type="HAMAP" id="MF_01325_B">
    <property type="entry name" value="Ribosomal_uL3_B"/>
    <property type="match status" value="1"/>
</dbReference>
<evidence type="ECO:0000313" key="10">
    <source>
        <dbReference type="Proteomes" id="UP000708148"/>
    </source>
</evidence>
<evidence type="ECO:0000256" key="5">
    <source>
        <dbReference type="ARBA" id="ARBA00023274"/>
    </source>
</evidence>
<dbReference type="GO" id="GO:0006412">
    <property type="term" value="P:translation"/>
    <property type="evidence" value="ECO:0007669"/>
    <property type="project" value="InterPro"/>
</dbReference>
<accession>A0A8S1IU51</accession>
<feature type="compositionally biased region" description="Basic residues" evidence="8">
    <location>
        <begin position="185"/>
        <end position="196"/>
    </location>
</feature>
<evidence type="ECO:0000256" key="2">
    <source>
        <dbReference type="ARBA" id="ARBA00022730"/>
    </source>
</evidence>
<keyword evidence="5 7" id="KW-0687">Ribonucleoprotein</keyword>
<evidence type="ECO:0000313" key="9">
    <source>
        <dbReference type="EMBL" id="CAD7698453.1"/>
    </source>
</evidence>
<dbReference type="Proteomes" id="UP000708148">
    <property type="component" value="Unassembled WGS sequence"/>
</dbReference>
<dbReference type="Pfam" id="PF00297">
    <property type="entry name" value="Ribosomal_L3"/>
    <property type="match status" value="1"/>
</dbReference>
<dbReference type="GO" id="GO:0019843">
    <property type="term" value="F:rRNA binding"/>
    <property type="evidence" value="ECO:0007669"/>
    <property type="project" value="UniProtKB-KW"/>
</dbReference>
<evidence type="ECO:0000256" key="3">
    <source>
        <dbReference type="ARBA" id="ARBA00022884"/>
    </source>
</evidence>
<dbReference type="InterPro" id="IPR000597">
    <property type="entry name" value="Ribosomal_uL3"/>
</dbReference>
<dbReference type="GO" id="GO:0003735">
    <property type="term" value="F:structural constituent of ribosome"/>
    <property type="evidence" value="ECO:0007669"/>
    <property type="project" value="InterPro"/>
</dbReference>
<dbReference type="SUPFAM" id="SSF50447">
    <property type="entry name" value="Translation proteins"/>
    <property type="match status" value="1"/>
</dbReference>
<reference evidence="9" key="1">
    <citation type="submission" date="2020-12" db="EMBL/GenBank/DDBJ databases">
        <authorList>
            <person name="Iha C."/>
        </authorList>
    </citation>
    <scope>NUCLEOTIDE SEQUENCE</scope>
</reference>
<dbReference type="EMBL" id="CAJHUC010000832">
    <property type="protein sequence ID" value="CAD7698453.1"/>
    <property type="molecule type" value="Genomic_DNA"/>
</dbReference>
<evidence type="ECO:0000256" key="7">
    <source>
        <dbReference type="RuleBase" id="RU003905"/>
    </source>
</evidence>